<dbReference type="KEGG" id="fln:FLA_3945"/>
<evidence type="ECO:0000313" key="10">
    <source>
        <dbReference type="Proteomes" id="UP000186917"/>
    </source>
</evidence>
<feature type="domain" description="ABC3 transporter permease C-terminal" evidence="7">
    <location>
        <begin position="291"/>
        <end position="403"/>
    </location>
</feature>
<feature type="transmembrane region" description="Helical" evidence="6">
    <location>
        <begin position="666"/>
        <end position="686"/>
    </location>
</feature>
<sequence>MLLNYFKTAWRNLLKSKFYSIINITGLAIGLAVGVMILLWVQNEMSYDRFHQQSSSIYKINSFIGGNHEQVWSTSPGPLAVYTKESVPDIAQTVRVKENYAPQAIVAKGEKYVEPNTAYVDSNFFRLFTLPMLSGSVAHPFNGTNSVIITSTIAQKYFGTSSAVGQTLTVNKEPYTITGVMADFPANSTMQYQLLYPMSRYAKEFIQNGGNGDWKTIDEDLGNYAFNTYVQLQPHAQPATAIKKITDIYWKHRGGIDPNGAHFTLQSLASLHLVGPDGSKHALQTARIFFLIAILILVIACINYVNLSTARSMQRVKEVSMRKIIGAARAQLFIQFIIESAVLFTLATLLAFGLIYALLPLYNNISGKQLYFNLFSVDVWMVTGSAIAGTLLLSAIYPALLLSSFKPMQALKGKLTTGMATTTFRKALVVTQFVCSIGLIIATVIIARQLKFMREKNLGFNKEQVFSFGLNDQTYAHQDVLLHQLQQHPGVLATAVSDNTFAGVSSITGDTDWEGKAPKSSMMINQRAIDEHFIPLLQLKMAEGGNFTGIGDSLHYILNETAVKQMGITSPIGKRFSLHNIPGIIIGVVKDYNFASLKTAIDPVILTYEKQNYRIFVKTTPKDAASVITIAQNSWQQLGSDFPFQYSFLDAEFDKMYRSDNRAGTLFNVFAAVAVIISALGLLGLATYTTQVKTKEVGIRKVLGASITQIVTLLAKEFVLLVLLAFAIASPIAWLAMHSWLESYTYRISIQWWMFAGTAGIAIGITLLTIGHQAIKAAFANPVKSLKTE</sequence>
<feature type="transmembrane region" description="Helical" evidence="6">
    <location>
        <begin position="288"/>
        <end position="307"/>
    </location>
</feature>
<keyword evidence="10" id="KW-1185">Reference proteome</keyword>
<dbReference type="Pfam" id="PF12704">
    <property type="entry name" value="MacB_PCD"/>
    <property type="match status" value="1"/>
</dbReference>
<evidence type="ECO:0000259" key="7">
    <source>
        <dbReference type="Pfam" id="PF02687"/>
    </source>
</evidence>
<feature type="transmembrane region" description="Helical" evidence="6">
    <location>
        <begin position="21"/>
        <end position="41"/>
    </location>
</feature>
<feature type="transmembrane region" description="Helical" evidence="6">
    <location>
        <begin position="718"/>
        <end position="738"/>
    </location>
</feature>
<evidence type="ECO:0000256" key="6">
    <source>
        <dbReference type="SAM" id="Phobius"/>
    </source>
</evidence>
<feature type="transmembrane region" description="Helical" evidence="6">
    <location>
        <begin position="750"/>
        <end position="770"/>
    </location>
</feature>
<evidence type="ECO:0000256" key="1">
    <source>
        <dbReference type="ARBA" id="ARBA00004651"/>
    </source>
</evidence>
<organism evidence="9 10">
    <name type="scientific">Filimonas lacunae</name>
    <dbReference type="NCBI Taxonomy" id="477680"/>
    <lineage>
        <taxon>Bacteria</taxon>
        <taxon>Pseudomonadati</taxon>
        <taxon>Bacteroidota</taxon>
        <taxon>Chitinophagia</taxon>
        <taxon>Chitinophagales</taxon>
        <taxon>Chitinophagaceae</taxon>
        <taxon>Filimonas</taxon>
    </lineage>
</organism>
<dbReference type="STRING" id="477680.SAMN05421788_103258"/>
<proteinExistence type="predicted"/>
<dbReference type="PANTHER" id="PTHR30572">
    <property type="entry name" value="MEMBRANE COMPONENT OF TRANSPORTER-RELATED"/>
    <property type="match status" value="1"/>
</dbReference>
<dbReference type="RefSeq" id="WP_076379033.1">
    <property type="nucleotide sequence ID" value="NZ_AP017422.1"/>
</dbReference>
<dbReference type="InterPro" id="IPR025857">
    <property type="entry name" value="MacB_PCD"/>
</dbReference>
<dbReference type="PANTHER" id="PTHR30572:SF18">
    <property type="entry name" value="ABC-TYPE MACROLIDE FAMILY EXPORT SYSTEM PERMEASE COMPONENT 2"/>
    <property type="match status" value="1"/>
</dbReference>
<dbReference type="InterPro" id="IPR003838">
    <property type="entry name" value="ABC3_permease_C"/>
</dbReference>
<gene>
    <name evidence="9" type="ORF">SAMN05421788_103258</name>
</gene>
<dbReference type="Pfam" id="PF02687">
    <property type="entry name" value="FtsX"/>
    <property type="match status" value="2"/>
</dbReference>
<evidence type="ECO:0000256" key="5">
    <source>
        <dbReference type="ARBA" id="ARBA00023136"/>
    </source>
</evidence>
<feature type="transmembrane region" description="Helical" evidence="6">
    <location>
        <begin position="423"/>
        <end position="447"/>
    </location>
</feature>
<feature type="domain" description="MacB-like periplasmic core" evidence="8">
    <location>
        <begin position="20"/>
        <end position="247"/>
    </location>
</feature>
<feature type="domain" description="ABC3 transporter permease C-terminal" evidence="7">
    <location>
        <begin position="668"/>
        <end position="782"/>
    </location>
</feature>
<evidence type="ECO:0000259" key="8">
    <source>
        <dbReference type="Pfam" id="PF12704"/>
    </source>
</evidence>
<evidence type="ECO:0000256" key="4">
    <source>
        <dbReference type="ARBA" id="ARBA00022989"/>
    </source>
</evidence>
<reference evidence="10" key="1">
    <citation type="submission" date="2017-01" db="EMBL/GenBank/DDBJ databases">
        <authorList>
            <person name="Varghese N."/>
            <person name="Submissions S."/>
        </authorList>
    </citation>
    <scope>NUCLEOTIDE SEQUENCE [LARGE SCALE GENOMIC DNA]</scope>
    <source>
        <strain evidence="10">DSM 21054</strain>
    </source>
</reference>
<dbReference type="Proteomes" id="UP000186917">
    <property type="component" value="Unassembled WGS sequence"/>
</dbReference>
<feature type="transmembrane region" description="Helical" evidence="6">
    <location>
        <begin position="379"/>
        <end position="402"/>
    </location>
</feature>
<dbReference type="OrthoDB" id="1451596at2"/>
<accession>A0A173MJZ0</accession>
<dbReference type="AlphaFoldDB" id="A0A173MJZ0"/>
<dbReference type="EMBL" id="FTOR01000003">
    <property type="protein sequence ID" value="SIT06462.1"/>
    <property type="molecule type" value="Genomic_DNA"/>
</dbReference>
<keyword evidence="5 6" id="KW-0472">Membrane</keyword>
<dbReference type="GO" id="GO:0005886">
    <property type="term" value="C:plasma membrane"/>
    <property type="evidence" value="ECO:0007669"/>
    <property type="project" value="UniProtKB-SubCell"/>
</dbReference>
<evidence type="ECO:0000313" key="9">
    <source>
        <dbReference type="EMBL" id="SIT06462.1"/>
    </source>
</evidence>
<keyword evidence="2" id="KW-1003">Cell membrane</keyword>
<dbReference type="InterPro" id="IPR050250">
    <property type="entry name" value="Macrolide_Exporter_MacB"/>
</dbReference>
<evidence type="ECO:0000256" key="3">
    <source>
        <dbReference type="ARBA" id="ARBA00022692"/>
    </source>
</evidence>
<comment type="subcellular location">
    <subcellularLocation>
        <location evidence="1">Cell membrane</location>
        <topology evidence="1">Multi-pass membrane protein</topology>
    </subcellularLocation>
</comment>
<keyword evidence="4 6" id="KW-1133">Transmembrane helix</keyword>
<feature type="transmembrane region" description="Helical" evidence="6">
    <location>
        <begin position="332"/>
        <end position="359"/>
    </location>
</feature>
<name>A0A173MJZ0_9BACT</name>
<evidence type="ECO:0000256" key="2">
    <source>
        <dbReference type="ARBA" id="ARBA00022475"/>
    </source>
</evidence>
<keyword evidence="3 6" id="KW-0812">Transmembrane</keyword>
<dbReference type="GO" id="GO:0022857">
    <property type="term" value="F:transmembrane transporter activity"/>
    <property type="evidence" value="ECO:0007669"/>
    <property type="project" value="TreeGrafter"/>
</dbReference>
<protein>
    <submittedName>
        <fullName evidence="9">FtsX-like permease family protein</fullName>
    </submittedName>
</protein>